<dbReference type="EMBL" id="BLAF01000016">
    <property type="protein sequence ID" value="GES20378.1"/>
    <property type="molecule type" value="Genomic_DNA"/>
</dbReference>
<evidence type="ECO:0000313" key="1">
    <source>
        <dbReference type="EMBL" id="GES20378.1"/>
    </source>
</evidence>
<reference evidence="1 2" key="1">
    <citation type="submission" date="2019-10" db="EMBL/GenBank/DDBJ databases">
        <title>Whole genome shotgun sequence of Acrocarpospora pleiomorpha NBRC 16267.</title>
        <authorList>
            <person name="Ichikawa N."/>
            <person name="Kimura A."/>
            <person name="Kitahashi Y."/>
            <person name="Komaki H."/>
            <person name="Oguchi A."/>
        </authorList>
    </citation>
    <scope>NUCLEOTIDE SEQUENCE [LARGE SCALE GENOMIC DNA]</scope>
    <source>
        <strain evidence="1 2">NBRC 16267</strain>
    </source>
</reference>
<accession>A0A5M3XQ25</accession>
<dbReference type="Proteomes" id="UP000377595">
    <property type="component" value="Unassembled WGS sequence"/>
</dbReference>
<organism evidence="1 2">
    <name type="scientific">Acrocarpospora pleiomorpha</name>
    <dbReference type="NCBI Taxonomy" id="90975"/>
    <lineage>
        <taxon>Bacteria</taxon>
        <taxon>Bacillati</taxon>
        <taxon>Actinomycetota</taxon>
        <taxon>Actinomycetes</taxon>
        <taxon>Streptosporangiales</taxon>
        <taxon>Streptosporangiaceae</taxon>
        <taxon>Acrocarpospora</taxon>
    </lineage>
</organism>
<protein>
    <submittedName>
        <fullName evidence="1">Uncharacterized protein</fullName>
    </submittedName>
</protein>
<evidence type="ECO:0000313" key="2">
    <source>
        <dbReference type="Proteomes" id="UP000377595"/>
    </source>
</evidence>
<proteinExistence type="predicted"/>
<dbReference type="AlphaFoldDB" id="A0A5M3XQ25"/>
<name>A0A5M3XQ25_9ACTN</name>
<gene>
    <name evidence="1" type="ORF">Aple_032740</name>
</gene>
<keyword evidence="2" id="KW-1185">Reference proteome</keyword>
<dbReference type="RefSeq" id="WP_174889834.1">
    <property type="nucleotide sequence ID" value="NZ_BAAAHM010000021.1"/>
</dbReference>
<sequence>MTICWYALHGRHERDLAAHRDARPWYASKTTVSIADAHAALRRTLIATKYRAGHPDQLKPQEILADLLAWEDVA</sequence>
<comment type="caution">
    <text evidence="1">The sequence shown here is derived from an EMBL/GenBank/DDBJ whole genome shotgun (WGS) entry which is preliminary data.</text>
</comment>